<dbReference type="InterPro" id="IPR012337">
    <property type="entry name" value="RNaseH-like_sf"/>
</dbReference>
<dbReference type="SUPFAM" id="SSF53098">
    <property type="entry name" value="Ribonuclease H-like"/>
    <property type="match status" value="1"/>
</dbReference>
<name>A0A371HVJ6_MUCPR</name>
<accession>A0A371HVJ6</accession>
<comment type="caution">
    <text evidence="1">The sequence shown here is derived from an EMBL/GenBank/DDBJ whole genome shotgun (WGS) entry which is preliminary data.</text>
</comment>
<dbReference type="AlphaFoldDB" id="A0A371HVJ6"/>
<reference evidence="1" key="1">
    <citation type="submission" date="2018-05" db="EMBL/GenBank/DDBJ databases">
        <title>Draft genome of Mucuna pruriens seed.</title>
        <authorList>
            <person name="Nnadi N.E."/>
            <person name="Vos R."/>
            <person name="Hasami M.H."/>
            <person name="Devisetty U.K."/>
            <person name="Aguiy J.C."/>
        </authorList>
    </citation>
    <scope>NUCLEOTIDE SEQUENCE [LARGE SCALE GENOMIC DNA]</scope>
    <source>
        <strain evidence="1">JCA_2017</strain>
    </source>
</reference>
<gene>
    <name evidence="1" type="ORF">CR513_09166</name>
</gene>
<evidence type="ECO:0000313" key="2">
    <source>
        <dbReference type="Proteomes" id="UP000257109"/>
    </source>
</evidence>
<keyword evidence="2" id="KW-1185">Reference proteome</keyword>
<dbReference type="EMBL" id="QJKJ01001611">
    <property type="protein sequence ID" value="RDY06792.1"/>
    <property type="molecule type" value="Genomic_DNA"/>
</dbReference>
<dbReference type="Proteomes" id="UP000257109">
    <property type="component" value="Unassembled WGS sequence"/>
</dbReference>
<protein>
    <recommendedName>
        <fullName evidence="3">Integrase catalytic domain-containing protein</fullName>
    </recommendedName>
</protein>
<feature type="non-terminal residue" evidence="1">
    <location>
        <position position="1"/>
    </location>
</feature>
<dbReference type="Gene3D" id="3.30.420.10">
    <property type="entry name" value="Ribonuclease H-like superfamily/Ribonuclease H"/>
    <property type="match status" value="1"/>
</dbReference>
<evidence type="ECO:0000313" key="1">
    <source>
        <dbReference type="EMBL" id="RDY06792.1"/>
    </source>
</evidence>
<sequence length="144" mass="16758">MKIGMTLRKEEEDQLMLFLTKNRDVFSWCLVDMPGVPNDATQARRLIRKASKYTFVDEDKFGYVMQEVREGVCGTHIGRRALANYFTKSVEAEPITTISAKRVKCFYWKKLIWQFGLPTEIVSNNETQFASRSVADFYAQLKIR</sequence>
<proteinExistence type="predicted"/>
<dbReference type="InterPro" id="IPR036397">
    <property type="entry name" value="RNaseH_sf"/>
</dbReference>
<evidence type="ECO:0008006" key="3">
    <source>
        <dbReference type="Google" id="ProtNLM"/>
    </source>
</evidence>
<organism evidence="1 2">
    <name type="scientific">Mucuna pruriens</name>
    <name type="common">Velvet bean</name>
    <name type="synonym">Dolichos pruriens</name>
    <dbReference type="NCBI Taxonomy" id="157652"/>
    <lineage>
        <taxon>Eukaryota</taxon>
        <taxon>Viridiplantae</taxon>
        <taxon>Streptophyta</taxon>
        <taxon>Embryophyta</taxon>
        <taxon>Tracheophyta</taxon>
        <taxon>Spermatophyta</taxon>
        <taxon>Magnoliopsida</taxon>
        <taxon>eudicotyledons</taxon>
        <taxon>Gunneridae</taxon>
        <taxon>Pentapetalae</taxon>
        <taxon>rosids</taxon>
        <taxon>fabids</taxon>
        <taxon>Fabales</taxon>
        <taxon>Fabaceae</taxon>
        <taxon>Papilionoideae</taxon>
        <taxon>50 kb inversion clade</taxon>
        <taxon>NPAAA clade</taxon>
        <taxon>indigoferoid/millettioid clade</taxon>
        <taxon>Phaseoleae</taxon>
        <taxon>Mucuna</taxon>
    </lineage>
</organism>
<dbReference type="GO" id="GO:0003676">
    <property type="term" value="F:nucleic acid binding"/>
    <property type="evidence" value="ECO:0007669"/>
    <property type="project" value="InterPro"/>
</dbReference>
<dbReference type="OrthoDB" id="1433105at2759"/>